<name>A0A0D0B4L3_9AGAR</name>
<evidence type="ECO:0000256" key="1">
    <source>
        <dbReference type="SAM" id="SignalP"/>
    </source>
</evidence>
<organism evidence="2 3">
    <name type="scientific">Collybiopsis luxurians FD-317 M1</name>
    <dbReference type="NCBI Taxonomy" id="944289"/>
    <lineage>
        <taxon>Eukaryota</taxon>
        <taxon>Fungi</taxon>
        <taxon>Dikarya</taxon>
        <taxon>Basidiomycota</taxon>
        <taxon>Agaricomycotina</taxon>
        <taxon>Agaricomycetes</taxon>
        <taxon>Agaricomycetidae</taxon>
        <taxon>Agaricales</taxon>
        <taxon>Marasmiineae</taxon>
        <taxon>Omphalotaceae</taxon>
        <taxon>Collybiopsis</taxon>
        <taxon>Collybiopsis luxurians</taxon>
    </lineage>
</organism>
<accession>A0A0D0B4L3</accession>
<keyword evidence="3" id="KW-1185">Reference proteome</keyword>
<keyword evidence="1" id="KW-0732">Signal</keyword>
<protein>
    <submittedName>
        <fullName evidence="2">Uncharacterized protein</fullName>
    </submittedName>
</protein>
<sequence length="196" mass="21534">MRFTFSTYIALILGCLLPTLCLATPIAARSDLSVGSDGVMARATESTHEWGARNVESVERRAGAVVAWITRKNKVAEAEHLDQTKILAAQQKVQWFLQTAIREGHIKITGATPVTGFQTNPPSLAPEKNGQKVMWFRFSPDGTEQFKGYISESLQMGSLYKHEGRKLTGLIGFNHNQLTQNELDAAEAMKLLAASS</sequence>
<evidence type="ECO:0000313" key="2">
    <source>
        <dbReference type="EMBL" id="KIK58250.1"/>
    </source>
</evidence>
<dbReference type="Proteomes" id="UP000053593">
    <property type="component" value="Unassembled WGS sequence"/>
</dbReference>
<proteinExistence type="predicted"/>
<feature type="chain" id="PRO_5002224445" evidence="1">
    <location>
        <begin position="24"/>
        <end position="196"/>
    </location>
</feature>
<gene>
    <name evidence="2" type="ORF">GYMLUDRAFT_60813</name>
</gene>
<dbReference type="HOGENOM" id="CLU_1390384_0_0_1"/>
<dbReference type="EMBL" id="KN834786">
    <property type="protein sequence ID" value="KIK58250.1"/>
    <property type="molecule type" value="Genomic_DNA"/>
</dbReference>
<dbReference type="AlphaFoldDB" id="A0A0D0B4L3"/>
<dbReference type="PROSITE" id="PS51257">
    <property type="entry name" value="PROKAR_LIPOPROTEIN"/>
    <property type="match status" value="1"/>
</dbReference>
<evidence type="ECO:0000313" key="3">
    <source>
        <dbReference type="Proteomes" id="UP000053593"/>
    </source>
</evidence>
<feature type="signal peptide" evidence="1">
    <location>
        <begin position="1"/>
        <end position="23"/>
    </location>
</feature>
<reference evidence="2 3" key="1">
    <citation type="submission" date="2014-04" db="EMBL/GenBank/DDBJ databases">
        <title>Evolutionary Origins and Diversification of the Mycorrhizal Mutualists.</title>
        <authorList>
            <consortium name="DOE Joint Genome Institute"/>
            <consortium name="Mycorrhizal Genomics Consortium"/>
            <person name="Kohler A."/>
            <person name="Kuo A."/>
            <person name="Nagy L.G."/>
            <person name="Floudas D."/>
            <person name="Copeland A."/>
            <person name="Barry K.W."/>
            <person name="Cichocki N."/>
            <person name="Veneault-Fourrey C."/>
            <person name="LaButti K."/>
            <person name="Lindquist E.A."/>
            <person name="Lipzen A."/>
            <person name="Lundell T."/>
            <person name="Morin E."/>
            <person name="Murat C."/>
            <person name="Riley R."/>
            <person name="Ohm R."/>
            <person name="Sun H."/>
            <person name="Tunlid A."/>
            <person name="Henrissat B."/>
            <person name="Grigoriev I.V."/>
            <person name="Hibbett D.S."/>
            <person name="Martin F."/>
        </authorList>
    </citation>
    <scope>NUCLEOTIDE SEQUENCE [LARGE SCALE GENOMIC DNA]</scope>
    <source>
        <strain evidence="2 3">FD-317 M1</strain>
    </source>
</reference>